<evidence type="ECO:0000256" key="2">
    <source>
        <dbReference type="SAM" id="SignalP"/>
    </source>
</evidence>
<feature type="signal peptide" evidence="2">
    <location>
        <begin position="1"/>
        <end position="32"/>
    </location>
</feature>
<keyword evidence="2" id="KW-0732">Signal</keyword>
<accession>A0ABZ1BYA6</accession>
<organism evidence="3 4">
    <name type="scientific">Carboxydichorda subterranea</name>
    <dbReference type="NCBI Taxonomy" id="3109565"/>
    <lineage>
        <taxon>Bacteria</taxon>
        <taxon>Bacillati</taxon>
        <taxon>Bacillota</taxon>
        <taxon>Limnochordia</taxon>
        <taxon>Limnochordales</taxon>
        <taxon>Geochordaceae</taxon>
        <taxon>Carboxydichorda</taxon>
    </lineage>
</organism>
<evidence type="ECO:0000313" key="4">
    <source>
        <dbReference type="Proteomes" id="UP001332192"/>
    </source>
</evidence>
<reference evidence="3 4" key="1">
    <citation type="journal article" date="2024" name="Front. Microbiol.">
        <title>Novel thermophilic genera Geochorda gen. nov. and Carboxydochorda gen. nov. from the deep terrestrial subsurface reveal the ecophysiological diversity in the class Limnochordia.</title>
        <authorList>
            <person name="Karnachuk O.V."/>
            <person name="Lukina A.P."/>
            <person name="Avakyan M.R."/>
            <person name="Kadnikov V.V."/>
            <person name="Begmatov S."/>
            <person name="Beletsky A.V."/>
            <person name="Vlasova K.G."/>
            <person name="Novikov A.A."/>
            <person name="Shcherbakova V.A."/>
            <person name="Mardanov A.V."/>
            <person name="Ravin N.V."/>
        </authorList>
    </citation>
    <scope>NUCLEOTIDE SEQUENCE [LARGE SCALE GENOMIC DNA]</scope>
    <source>
        <strain evidence="3 4">L945</strain>
    </source>
</reference>
<proteinExistence type="predicted"/>
<dbReference type="Proteomes" id="UP001332192">
    <property type="component" value="Chromosome"/>
</dbReference>
<feature type="chain" id="PRO_5046331211" description="Alginate export domain-containing protein" evidence="2">
    <location>
        <begin position="33"/>
        <end position="400"/>
    </location>
</feature>
<dbReference type="SUPFAM" id="SSF56935">
    <property type="entry name" value="Porins"/>
    <property type="match status" value="1"/>
</dbReference>
<dbReference type="EMBL" id="CP141615">
    <property type="protein sequence ID" value="WRP17510.1"/>
    <property type="molecule type" value="Genomic_DNA"/>
</dbReference>
<evidence type="ECO:0008006" key="5">
    <source>
        <dbReference type="Google" id="ProtNLM"/>
    </source>
</evidence>
<protein>
    <recommendedName>
        <fullName evidence="5">Alginate export domain-containing protein</fullName>
    </recommendedName>
</protein>
<evidence type="ECO:0000256" key="1">
    <source>
        <dbReference type="SAM" id="MobiDB-lite"/>
    </source>
</evidence>
<dbReference type="RefSeq" id="WP_324716780.1">
    <property type="nucleotide sequence ID" value="NZ_CP141615.1"/>
</dbReference>
<keyword evidence="4" id="KW-1185">Reference proteome</keyword>
<gene>
    <name evidence="3" type="ORF">U7230_00380</name>
</gene>
<name>A0ABZ1BYA6_9FIRM</name>
<sequence length="400" mass="41617">MRTHRQQERGCRKAWTGTWLLAAAWAVVAALAGPVAPAATGSGLEVTGELMTEVAASGTGGTWDWAVREKLRIGLRAAPDPGAGSSMQGELAFSSASQTGSPSPPGAPPMRVDRVAVQWNDGATRVTLGRQRIAWGVGYAFSPMDLFNPPNPLDPTGPRVGADALVVRRSTGPLSFWSLVAALPPPGPGASEGSGRPRVGAIYGEHVGETDLRAAYLSDGADGYHKIGAAARGDLGSAGWSLGWHGEILHERPWGSRVLAGAGANAATGGDRWQAVLGLERSLLDGRLFTLTEYRYVAGGSLPSPARYLAAHAAYSLDEFTSLDAGVVVDLDGRAAWVEPSLKVAVDDRLRVELGAGFPAGPKEKVLSSLTGWGLLPDAVGTFGGPVPDVVAIARARYTF</sequence>
<feature type="region of interest" description="Disordered" evidence="1">
    <location>
        <begin position="78"/>
        <end position="110"/>
    </location>
</feature>
<evidence type="ECO:0000313" key="3">
    <source>
        <dbReference type="EMBL" id="WRP17510.1"/>
    </source>
</evidence>